<evidence type="ECO:0000313" key="2">
    <source>
        <dbReference type="Proteomes" id="UP001345219"/>
    </source>
</evidence>
<evidence type="ECO:0000313" key="1">
    <source>
        <dbReference type="EMBL" id="KAK4779711.1"/>
    </source>
</evidence>
<accession>A0AAN7L5T4</accession>
<gene>
    <name evidence="1" type="ORF">SAY87_015817</name>
</gene>
<proteinExistence type="predicted"/>
<sequence>MASLWRALCGHTNNSSALLQKPPTFFSSADQRDAFPDLPVGSPISAALLRVFHKLWLGPIRVQKMMAAQGIKGPPYRFLHGTTEEILRMRKEDMETPMDYLSHDISPRIQPHVHTWVNTYATVFPLADDPDAAPRCGRWEDAIDNLFGFGEEVFGLVVLKFTGNGSGGGGGDGGEVGISCSI</sequence>
<organism evidence="1 2">
    <name type="scientific">Trapa incisa</name>
    <dbReference type="NCBI Taxonomy" id="236973"/>
    <lineage>
        <taxon>Eukaryota</taxon>
        <taxon>Viridiplantae</taxon>
        <taxon>Streptophyta</taxon>
        <taxon>Embryophyta</taxon>
        <taxon>Tracheophyta</taxon>
        <taxon>Spermatophyta</taxon>
        <taxon>Magnoliopsida</taxon>
        <taxon>eudicotyledons</taxon>
        <taxon>Gunneridae</taxon>
        <taxon>Pentapetalae</taxon>
        <taxon>rosids</taxon>
        <taxon>malvids</taxon>
        <taxon>Myrtales</taxon>
        <taxon>Lythraceae</taxon>
        <taxon>Trapa</taxon>
    </lineage>
</organism>
<reference evidence="1 2" key="1">
    <citation type="journal article" date="2023" name="Hortic Res">
        <title>Pangenome of water caltrop reveals structural variations and asymmetric subgenome divergence after allopolyploidization.</title>
        <authorList>
            <person name="Zhang X."/>
            <person name="Chen Y."/>
            <person name="Wang L."/>
            <person name="Yuan Y."/>
            <person name="Fang M."/>
            <person name="Shi L."/>
            <person name="Lu R."/>
            <person name="Comes H.P."/>
            <person name="Ma Y."/>
            <person name="Chen Y."/>
            <person name="Huang G."/>
            <person name="Zhou Y."/>
            <person name="Zheng Z."/>
            <person name="Qiu Y."/>
        </authorList>
    </citation>
    <scope>NUCLEOTIDE SEQUENCE [LARGE SCALE GENOMIC DNA]</scope>
    <source>
        <tissue evidence="1">Roots</tissue>
    </source>
</reference>
<name>A0AAN7L5T4_9MYRT</name>
<keyword evidence="2" id="KW-1185">Reference proteome</keyword>
<dbReference type="Proteomes" id="UP001345219">
    <property type="component" value="Chromosome 13"/>
</dbReference>
<comment type="caution">
    <text evidence="1">The sequence shown here is derived from an EMBL/GenBank/DDBJ whole genome shotgun (WGS) entry which is preliminary data.</text>
</comment>
<dbReference type="AlphaFoldDB" id="A0AAN7L5T4"/>
<dbReference type="EMBL" id="JAXIOK010000001">
    <property type="protein sequence ID" value="KAK4779711.1"/>
    <property type="molecule type" value="Genomic_DNA"/>
</dbReference>
<protein>
    <submittedName>
        <fullName evidence="1">Uncharacterized protein</fullName>
    </submittedName>
</protein>